<sequence>MNSSDYYTPAVATLVGLAVKLPGLVKDWRDPLVRSVCLVIALGGAGFFFAAPPTIDAVNEATGTANFSSPLVYGIISAFSAACLLLIVHWRGGPPAYVRRVSRRWQAGYALVVVMLVVLFVLGDAPVDRHTDFDTYYATTPFIREMIVLYLVAHMTAALVTTVLCWRWALQVSGWLRAGLWILVVGWLLNLAFSGLKMAAVAACWAGQDWGALSTTLAPALSAMSAPCATVGFLLPLVGPWVVYNWRAATTYRKLGPLWRELGGASPRTPLAGPIPWYSSPRVRLTQREAGVQDGLSLVAPWFDTEVRTRARSAALAEGHTGDEADRIGHAAMVAAAVRAVRRGLPVGSRLLPDHSEISAVRTAPVGVSAALRTSPIVAAARAGLATSPAEDDEARVSPAASPAEDGEKSPT</sequence>
<feature type="transmembrane region" description="Helical" evidence="2">
    <location>
        <begin position="147"/>
        <end position="166"/>
    </location>
</feature>
<dbReference type="KEGG" id="sgm:GCM10017557_06530"/>
<gene>
    <name evidence="4" type="ORF">GCM10017557_06530</name>
</gene>
<keyword evidence="2" id="KW-1133">Transmembrane helix</keyword>
<keyword evidence="2" id="KW-0812">Transmembrane</keyword>
<feature type="transmembrane region" description="Helical" evidence="2">
    <location>
        <begin position="6"/>
        <end position="25"/>
    </location>
</feature>
<feature type="transmembrane region" description="Helical" evidence="2">
    <location>
        <begin position="109"/>
        <end position="127"/>
    </location>
</feature>
<dbReference type="NCBIfam" id="NF042915">
    <property type="entry name" value="MAB_1171c_fam"/>
    <property type="match status" value="1"/>
</dbReference>
<keyword evidence="5" id="KW-1185">Reference proteome</keyword>
<feature type="transmembrane region" description="Helical" evidence="2">
    <location>
        <begin position="220"/>
        <end position="244"/>
    </location>
</feature>
<name>A0A7G1NVV5_9ACTN</name>
<dbReference type="InterPro" id="IPR050039">
    <property type="entry name" value="MAB_1171c-like"/>
</dbReference>
<dbReference type="InterPro" id="IPR046675">
    <property type="entry name" value="DUF6545"/>
</dbReference>
<keyword evidence="2" id="KW-0472">Membrane</keyword>
<dbReference type="RefSeq" id="WP_063792767.1">
    <property type="nucleotide sequence ID" value="NZ_AP023440.1"/>
</dbReference>
<protein>
    <recommendedName>
        <fullName evidence="3">DUF6545 domain-containing protein</fullName>
    </recommendedName>
</protein>
<dbReference type="Proteomes" id="UP000516444">
    <property type="component" value="Chromosome"/>
</dbReference>
<feature type="transmembrane region" description="Helical" evidence="2">
    <location>
        <begin position="71"/>
        <end position="88"/>
    </location>
</feature>
<feature type="domain" description="DUF6545" evidence="3">
    <location>
        <begin position="246"/>
        <end position="349"/>
    </location>
</feature>
<feature type="transmembrane region" description="Helical" evidence="2">
    <location>
        <begin position="178"/>
        <end position="200"/>
    </location>
</feature>
<feature type="region of interest" description="Disordered" evidence="1">
    <location>
        <begin position="384"/>
        <end position="412"/>
    </location>
</feature>
<dbReference type="AlphaFoldDB" id="A0A7G1NVV5"/>
<reference evidence="4 5" key="1">
    <citation type="journal article" date="2014" name="Int. J. Syst. Evol. Microbiol.">
        <title>Complete genome sequence of Corynebacterium casei LMG S-19264T (=DSM 44701T), isolated from a smear-ripened cheese.</title>
        <authorList>
            <consortium name="US DOE Joint Genome Institute (JGI-PGF)"/>
            <person name="Walter F."/>
            <person name="Albersmeier A."/>
            <person name="Kalinowski J."/>
            <person name="Ruckert C."/>
        </authorList>
    </citation>
    <scope>NUCLEOTIDE SEQUENCE [LARGE SCALE GENOMIC DNA]</scope>
    <source>
        <strain evidence="4 5">JCM 4677</strain>
    </source>
</reference>
<organism evidence="4 5">
    <name type="scientific">Streptomyces aurantiacus</name>
    <dbReference type="NCBI Taxonomy" id="47760"/>
    <lineage>
        <taxon>Bacteria</taxon>
        <taxon>Bacillati</taxon>
        <taxon>Actinomycetota</taxon>
        <taxon>Actinomycetes</taxon>
        <taxon>Kitasatosporales</taxon>
        <taxon>Streptomycetaceae</taxon>
        <taxon>Streptomyces</taxon>
        <taxon>Streptomyces aurantiacus group</taxon>
    </lineage>
</organism>
<evidence type="ECO:0000259" key="3">
    <source>
        <dbReference type="Pfam" id="PF20182"/>
    </source>
</evidence>
<feature type="transmembrane region" description="Helical" evidence="2">
    <location>
        <begin position="32"/>
        <end position="51"/>
    </location>
</feature>
<accession>A0A7G1NVV5</accession>
<evidence type="ECO:0000256" key="2">
    <source>
        <dbReference type="SAM" id="Phobius"/>
    </source>
</evidence>
<dbReference type="Pfam" id="PF20182">
    <property type="entry name" value="DUF6545"/>
    <property type="match status" value="1"/>
</dbReference>
<evidence type="ECO:0000256" key="1">
    <source>
        <dbReference type="SAM" id="MobiDB-lite"/>
    </source>
</evidence>
<evidence type="ECO:0000313" key="5">
    <source>
        <dbReference type="Proteomes" id="UP000516444"/>
    </source>
</evidence>
<dbReference type="EMBL" id="AP023440">
    <property type="protein sequence ID" value="BCL25794.1"/>
    <property type="molecule type" value="Genomic_DNA"/>
</dbReference>
<evidence type="ECO:0000313" key="4">
    <source>
        <dbReference type="EMBL" id="BCL25794.1"/>
    </source>
</evidence>
<proteinExistence type="predicted"/>